<proteinExistence type="predicted"/>
<dbReference type="PANTHER" id="PTHR40593">
    <property type="entry name" value="PENICILLIN-BINDING PROTEIN ACTIVATOR LPOB"/>
    <property type="match status" value="1"/>
</dbReference>
<gene>
    <name evidence="3" type="ORF">BFR47_02845</name>
</gene>
<evidence type="ECO:0000313" key="3">
    <source>
        <dbReference type="EMBL" id="OIN09218.1"/>
    </source>
</evidence>
<evidence type="ECO:0000256" key="2">
    <source>
        <dbReference type="SAM" id="SignalP"/>
    </source>
</evidence>
<feature type="compositionally biased region" description="Pro residues" evidence="1">
    <location>
        <begin position="31"/>
        <end position="42"/>
    </location>
</feature>
<feature type="chain" id="PRO_5009632392" evidence="2">
    <location>
        <begin position="21"/>
        <end position="205"/>
    </location>
</feature>
<name>A0A1J4QFL2_9GAMM</name>
<dbReference type="PANTHER" id="PTHR40593:SF1">
    <property type="entry name" value="PENICILLIN-BINDING PROTEIN ACTIVATOR LPOB"/>
    <property type="match status" value="1"/>
</dbReference>
<reference evidence="3 4" key="1">
    <citation type="submission" date="2016-07" db="EMBL/GenBank/DDBJ databases">
        <title>Draft Genome Sequence of Oceanisphaera psychrotolerans, isolated from coastal sediment samples.</title>
        <authorList>
            <person name="Zhuo S."/>
            <person name="Ruan Z."/>
        </authorList>
    </citation>
    <scope>NUCLEOTIDE SEQUENCE [LARGE SCALE GENOMIC DNA]</scope>
    <source>
        <strain evidence="3 4">LAM-WHM-ZC</strain>
    </source>
</reference>
<evidence type="ECO:0000313" key="4">
    <source>
        <dbReference type="Proteomes" id="UP000243073"/>
    </source>
</evidence>
<dbReference type="InterPro" id="IPR014094">
    <property type="entry name" value="LpoB"/>
</dbReference>
<dbReference type="Pfam" id="PF13036">
    <property type="entry name" value="LpoB"/>
    <property type="match status" value="1"/>
</dbReference>
<dbReference type="Proteomes" id="UP000243073">
    <property type="component" value="Unassembled WGS sequence"/>
</dbReference>
<sequence length="205" mass="21574">MMLYRVALVLAAGVALTACSLPNPYSSRPAPVRPVTPGPVQPGTPVTPVTPPAPQLPVIDLPSAPEAPLPEVRSVDLERLVDNLAGSLKRNAAINEVQGPVLLDDISNQAGSPVDTQGLTERLRANLSGSLSFADGARVSSLRQQLAYQDGRADMAALVRLGKQSGADYLLSTTLTRNGDSMILQGQLMELSSGEVLWSDRVSGR</sequence>
<dbReference type="GO" id="GO:0031241">
    <property type="term" value="C:periplasmic side of cell outer membrane"/>
    <property type="evidence" value="ECO:0007669"/>
    <property type="project" value="TreeGrafter"/>
</dbReference>
<dbReference type="PROSITE" id="PS51257">
    <property type="entry name" value="PROKAR_LIPOPROTEIN"/>
    <property type="match status" value="1"/>
</dbReference>
<comment type="caution">
    <text evidence="3">The sequence shown here is derived from an EMBL/GenBank/DDBJ whole genome shotgun (WGS) entry which is preliminary data.</text>
</comment>
<dbReference type="OrthoDB" id="9803653at2"/>
<keyword evidence="2" id="KW-0732">Signal</keyword>
<organism evidence="3 4">
    <name type="scientific">Oceanisphaera psychrotolerans</name>
    <dbReference type="NCBI Taxonomy" id="1414654"/>
    <lineage>
        <taxon>Bacteria</taxon>
        <taxon>Pseudomonadati</taxon>
        <taxon>Pseudomonadota</taxon>
        <taxon>Gammaproteobacteria</taxon>
        <taxon>Aeromonadales</taxon>
        <taxon>Aeromonadaceae</taxon>
        <taxon>Oceanisphaera</taxon>
    </lineage>
</organism>
<dbReference type="GO" id="GO:0030234">
    <property type="term" value="F:enzyme regulator activity"/>
    <property type="evidence" value="ECO:0007669"/>
    <property type="project" value="TreeGrafter"/>
</dbReference>
<dbReference type="RefSeq" id="WP_071472886.1">
    <property type="nucleotide sequence ID" value="NZ_MDKE01000022.1"/>
</dbReference>
<accession>A0A1J4QFL2</accession>
<dbReference type="EMBL" id="MDKE01000022">
    <property type="protein sequence ID" value="OIN09218.1"/>
    <property type="molecule type" value="Genomic_DNA"/>
</dbReference>
<dbReference type="STRING" id="1414654.BFR47_02845"/>
<dbReference type="AlphaFoldDB" id="A0A1J4QFL2"/>
<feature type="region of interest" description="Disordered" evidence="1">
    <location>
        <begin position="25"/>
        <end position="46"/>
    </location>
</feature>
<dbReference type="Gene3D" id="3.40.50.10610">
    <property type="entry name" value="ABC-type transport auxiliary lipoprotein component"/>
    <property type="match status" value="1"/>
</dbReference>
<dbReference type="GO" id="GO:0009252">
    <property type="term" value="P:peptidoglycan biosynthetic process"/>
    <property type="evidence" value="ECO:0007669"/>
    <property type="project" value="TreeGrafter"/>
</dbReference>
<protein>
    <submittedName>
        <fullName evidence="3">Penicillin-binding protein activator LpoB</fullName>
    </submittedName>
</protein>
<keyword evidence="4" id="KW-1185">Reference proteome</keyword>
<evidence type="ECO:0000256" key="1">
    <source>
        <dbReference type="SAM" id="MobiDB-lite"/>
    </source>
</evidence>
<feature type="signal peptide" evidence="2">
    <location>
        <begin position="1"/>
        <end position="20"/>
    </location>
</feature>